<feature type="transmembrane region" description="Helical" evidence="2">
    <location>
        <begin position="115"/>
        <end position="136"/>
    </location>
</feature>
<feature type="transmembrane region" description="Helical" evidence="2">
    <location>
        <begin position="148"/>
        <end position="172"/>
    </location>
</feature>
<dbReference type="PANTHER" id="PTHR23523">
    <property type="match status" value="1"/>
</dbReference>
<dbReference type="GO" id="GO:0022857">
    <property type="term" value="F:transmembrane transporter activity"/>
    <property type="evidence" value="ECO:0007669"/>
    <property type="project" value="InterPro"/>
</dbReference>
<dbReference type="Pfam" id="PF07690">
    <property type="entry name" value="MFS_1"/>
    <property type="match status" value="1"/>
</dbReference>
<dbReference type="InterPro" id="IPR036259">
    <property type="entry name" value="MFS_trans_sf"/>
</dbReference>
<dbReference type="Proteomes" id="UP000199152">
    <property type="component" value="Unassembled WGS sequence"/>
</dbReference>
<evidence type="ECO:0000313" key="4">
    <source>
        <dbReference type="Proteomes" id="UP000199152"/>
    </source>
</evidence>
<dbReference type="AlphaFoldDB" id="A0A1I4HL46"/>
<keyword evidence="2" id="KW-0812">Transmembrane</keyword>
<feature type="transmembrane region" description="Helical" evidence="2">
    <location>
        <begin position="395"/>
        <end position="414"/>
    </location>
</feature>
<keyword evidence="2" id="KW-1133">Transmembrane helix</keyword>
<sequence>MHSDSLPQARPDSRAGLRPVPGTGLLLAAVLLTGLNLRGAIAAVSPVLPEIRAELDLSPTVAGLLTTLPVLCFAALAPAAAWLGRRLGPGTAVLAGLVAVAAGTALRVLDGPAVLLAGTFLAGAGMTVGNVLLPAVTKREFAERAGTVTGLYTGALCAGAALMAALTAPLAALTGWRVALAAGAVLAVAAAVVWVAATRGRPGGGRPGGAEPGDAGSPGAPQVQVWRSGTAWAVGLVLALQSVLYYALTAWLPTVLIDGGIDVGAAALAATLFQVLGIPGTLVVPAVLARQHRARRGRSGRDGQRGLGVVVAAGWGVPLLGLLLAPAVWPLWTVVGGLAQGAGISLAFTLVVLRAGDDAVVRRLSGMSQLIGYSLGATGPLLAGALYAATGGWTAPLLLLLVLTGVLAAGLAVAGRPGSIGPKGLPHRGSPVSGGR</sequence>
<feature type="transmembrane region" description="Helical" evidence="2">
    <location>
        <begin position="231"/>
        <end position="252"/>
    </location>
</feature>
<organism evidence="3 4">
    <name type="scientific">Geodermatophilus ruber</name>
    <dbReference type="NCBI Taxonomy" id="504800"/>
    <lineage>
        <taxon>Bacteria</taxon>
        <taxon>Bacillati</taxon>
        <taxon>Actinomycetota</taxon>
        <taxon>Actinomycetes</taxon>
        <taxon>Geodermatophilales</taxon>
        <taxon>Geodermatophilaceae</taxon>
        <taxon>Geodermatophilus</taxon>
    </lineage>
</organism>
<feature type="transmembrane region" description="Helical" evidence="2">
    <location>
        <begin position="264"/>
        <end position="288"/>
    </location>
</feature>
<dbReference type="EMBL" id="FOSW01000011">
    <property type="protein sequence ID" value="SFL42912.1"/>
    <property type="molecule type" value="Genomic_DNA"/>
</dbReference>
<dbReference type="RefSeq" id="WP_177212844.1">
    <property type="nucleotide sequence ID" value="NZ_FOSW01000011.1"/>
</dbReference>
<feature type="transmembrane region" description="Helical" evidence="2">
    <location>
        <begin position="20"/>
        <end position="41"/>
    </location>
</feature>
<protein>
    <submittedName>
        <fullName evidence="3">MFS transporter, CP family, cyanate transporter</fullName>
    </submittedName>
</protein>
<proteinExistence type="predicted"/>
<feature type="transmembrane region" description="Helical" evidence="2">
    <location>
        <begin position="90"/>
        <end position="109"/>
    </location>
</feature>
<evidence type="ECO:0000256" key="2">
    <source>
        <dbReference type="SAM" id="Phobius"/>
    </source>
</evidence>
<accession>A0A1I4HL46</accession>
<feature type="transmembrane region" description="Helical" evidence="2">
    <location>
        <begin position="309"/>
        <end position="332"/>
    </location>
</feature>
<evidence type="ECO:0000313" key="3">
    <source>
        <dbReference type="EMBL" id="SFL42912.1"/>
    </source>
</evidence>
<dbReference type="InterPro" id="IPR052524">
    <property type="entry name" value="MFS_Cyanate_Porter"/>
</dbReference>
<evidence type="ECO:0000256" key="1">
    <source>
        <dbReference type="SAM" id="MobiDB-lite"/>
    </source>
</evidence>
<feature type="compositionally biased region" description="Gly residues" evidence="1">
    <location>
        <begin position="202"/>
        <end position="211"/>
    </location>
</feature>
<dbReference type="SUPFAM" id="SSF103473">
    <property type="entry name" value="MFS general substrate transporter"/>
    <property type="match status" value="1"/>
</dbReference>
<keyword evidence="4" id="KW-1185">Reference proteome</keyword>
<gene>
    <name evidence="3" type="ORF">SAMN04488085_11118</name>
</gene>
<feature type="region of interest" description="Disordered" evidence="1">
    <location>
        <begin position="202"/>
        <end position="221"/>
    </location>
</feature>
<feature type="transmembrane region" description="Helical" evidence="2">
    <location>
        <begin position="61"/>
        <end position="83"/>
    </location>
</feature>
<keyword evidence="2" id="KW-0472">Membrane</keyword>
<feature type="transmembrane region" description="Helical" evidence="2">
    <location>
        <begin position="178"/>
        <end position="197"/>
    </location>
</feature>
<name>A0A1I4HL46_9ACTN</name>
<dbReference type="STRING" id="504800.SAMN04488085_11118"/>
<reference evidence="4" key="1">
    <citation type="submission" date="2016-10" db="EMBL/GenBank/DDBJ databases">
        <authorList>
            <person name="Varghese N."/>
            <person name="Submissions S."/>
        </authorList>
    </citation>
    <scope>NUCLEOTIDE SEQUENCE [LARGE SCALE GENOMIC DNA]</scope>
    <source>
        <strain evidence="4">DSM 45317</strain>
    </source>
</reference>
<dbReference type="InParanoid" id="A0A1I4HL46"/>
<dbReference type="InterPro" id="IPR011701">
    <property type="entry name" value="MFS"/>
</dbReference>
<dbReference type="PANTHER" id="PTHR23523:SF2">
    <property type="entry name" value="2-NITROIMIDAZOLE TRANSPORTER"/>
    <property type="match status" value="1"/>
</dbReference>
<feature type="transmembrane region" description="Helical" evidence="2">
    <location>
        <begin position="338"/>
        <end position="356"/>
    </location>
</feature>
<feature type="transmembrane region" description="Helical" evidence="2">
    <location>
        <begin position="368"/>
        <end position="389"/>
    </location>
</feature>
<dbReference type="Gene3D" id="1.20.1250.20">
    <property type="entry name" value="MFS general substrate transporter like domains"/>
    <property type="match status" value="2"/>
</dbReference>